<accession>A0A921EAJ0</accession>
<dbReference type="InterPro" id="IPR036514">
    <property type="entry name" value="SGNH_hydro_sf"/>
</dbReference>
<dbReference type="SUPFAM" id="SSF52266">
    <property type="entry name" value="SGNH hydrolase"/>
    <property type="match status" value="1"/>
</dbReference>
<dbReference type="Proteomes" id="UP000711407">
    <property type="component" value="Unassembled WGS sequence"/>
</dbReference>
<comment type="caution">
    <text evidence="2">The sequence shown here is derived from an EMBL/GenBank/DDBJ whole genome shotgun (WGS) entry which is preliminary data.</text>
</comment>
<gene>
    <name evidence="2" type="ORF">K8V47_08615</name>
</gene>
<evidence type="ECO:0000259" key="1">
    <source>
        <dbReference type="Pfam" id="PF08885"/>
    </source>
</evidence>
<feature type="domain" description="GSCFA" evidence="1">
    <location>
        <begin position="1"/>
        <end position="235"/>
    </location>
</feature>
<dbReference type="EMBL" id="DYXT01000046">
    <property type="protein sequence ID" value="HJE39801.1"/>
    <property type="molecule type" value="Genomic_DNA"/>
</dbReference>
<reference evidence="2" key="1">
    <citation type="journal article" date="2021" name="PeerJ">
        <title>Extensive microbial diversity within the chicken gut microbiome revealed by metagenomics and culture.</title>
        <authorList>
            <person name="Gilroy R."/>
            <person name="Ravi A."/>
            <person name="Getino M."/>
            <person name="Pursley I."/>
            <person name="Horton D.L."/>
            <person name="Alikhan N.F."/>
            <person name="Baker D."/>
            <person name="Gharbi K."/>
            <person name="Hall N."/>
            <person name="Watson M."/>
            <person name="Adriaenssens E.M."/>
            <person name="Foster-Nyarko E."/>
            <person name="Jarju S."/>
            <person name="Secka A."/>
            <person name="Antonio M."/>
            <person name="Oren A."/>
            <person name="Chaudhuri R.R."/>
            <person name="La Ragione R."/>
            <person name="Hildebrand F."/>
            <person name="Pallen M.J."/>
        </authorList>
    </citation>
    <scope>NUCLEOTIDE SEQUENCE</scope>
    <source>
        <strain evidence="2">4100</strain>
    </source>
</reference>
<dbReference type="Pfam" id="PF08885">
    <property type="entry name" value="GSCFA"/>
    <property type="match status" value="1"/>
</dbReference>
<proteinExistence type="predicted"/>
<dbReference type="GO" id="GO:0016788">
    <property type="term" value="F:hydrolase activity, acting on ester bonds"/>
    <property type="evidence" value="ECO:0007669"/>
    <property type="project" value="UniProtKB-ARBA"/>
</dbReference>
<dbReference type="Gene3D" id="3.40.50.1110">
    <property type="entry name" value="SGNH hydrolase"/>
    <property type="match status" value="1"/>
</dbReference>
<protein>
    <submittedName>
        <fullName evidence="2">GSCFA domain-containing protein</fullName>
    </submittedName>
</protein>
<dbReference type="InterPro" id="IPR014982">
    <property type="entry name" value="GSCFA"/>
</dbReference>
<reference evidence="2" key="2">
    <citation type="submission" date="2021-09" db="EMBL/GenBank/DDBJ databases">
        <authorList>
            <person name="Gilroy R."/>
        </authorList>
    </citation>
    <scope>NUCLEOTIDE SEQUENCE</scope>
    <source>
        <strain evidence="2">4100</strain>
    </source>
</reference>
<sequence length="267" mass="30750">MLGSCFTTNIGEILLQGGFNVSVNPFGTLYNPLSIETSISNTLSLRRYTDADLVKDSRGIWHCLDFHSAFSSDNPVQMLERINAAIRQSHERVRSCDWMIITLGTSYVYKWKASGRVVANCHKLHPDCFQRMLMSPLEVEESMGRLIQRVRAVNPAVKFIFTISPIRHKADGLHANQVSKSGLMLAIDNIVRQMDDVVYFPAYEIMMDDLRDYRFYDDDMVHPSKVAIRYIYDVFSEMYMSEKTINQCRLNVKAALRQLHRPIIELI</sequence>
<organism evidence="2 3">
    <name type="scientific">Candidatus Amulumruptor caecigallinarius</name>
    <dbReference type="NCBI Taxonomy" id="2109911"/>
    <lineage>
        <taxon>Bacteria</taxon>
        <taxon>Pseudomonadati</taxon>
        <taxon>Bacteroidota</taxon>
        <taxon>Bacteroidia</taxon>
        <taxon>Bacteroidales</taxon>
        <taxon>Muribaculaceae</taxon>
        <taxon>Candidatus Amulumruptor</taxon>
    </lineage>
</organism>
<dbReference type="AlphaFoldDB" id="A0A921EAJ0"/>
<name>A0A921EAJ0_9BACT</name>
<evidence type="ECO:0000313" key="2">
    <source>
        <dbReference type="EMBL" id="HJE39801.1"/>
    </source>
</evidence>
<evidence type="ECO:0000313" key="3">
    <source>
        <dbReference type="Proteomes" id="UP000711407"/>
    </source>
</evidence>